<protein>
    <recommendedName>
        <fullName evidence="3">ArsR family transcriptional regulator</fullName>
    </recommendedName>
</protein>
<dbReference type="RefSeq" id="WP_166863091.1">
    <property type="nucleotide sequence ID" value="NZ_JAAQOM010000018.1"/>
</dbReference>
<gene>
    <name evidence="1" type="ORF">HAV22_25410</name>
</gene>
<comment type="caution">
    <text evidence="1">The sequence shown here is derived from an EMBL/GenBank/DDBJ whole genome shotgun (WGS) entry which is preliminary data.</text>
</comment>
<name>A0ABX0PIG1_9BURK</name>
<proteinExistence type="predicted"/>
<evidence type="ECO:0000313" key="1">
    <source>
        <dbReference type="EMBL" id="NIA56967.1"/>
    </source>
</evidence>
<sequence>MSNSSSERKRINLRTLVHELALRDIGCAGVSKLLVCSASASRYYLAELRGAGLVALRKARHDSDACDRNVYTLCADPAAVRHFLDGLTEPAPTTGLRRKDCAQVDRRWRSVDPAGGETGSAARRDPLVAALFGTAKTPDAASPAS</sequence>
<keyword evidence="2" id="KW-1185">Reference proteome</keyword>
<evidence type="ECO:0008006" key="3">
    <source>
        <dbReference type="Google" id="ProtNLM"/>
    </source>
</evidence>
<accession>A0ABX0PIG1</accession>
<dbReference type="EMBL" id="JAAQOM010000018">
    <property type="protein sequence ID" value="NIA56967.1"/>
    <property type="molecule type" value="Genomic_DNA"/>
</dbReference>
<organism evidence="1 2">
    <name type="scientific">Telluria antibiotica</name>
    <dbReference type="NCBI Taxonomy" id="2717319"/>
    <lineage>
        <taxon>Bacteria</taxon>
        <taxon>Pseudomonadati</taxon>
        <taxon>Pseudomonadota</taxon>
        <taxon>Betaproteobacteria</taxon>
        <taxon>Burkholderiales</taxon>
        <taxon>Oxalobacteraceae</taxon>
        <taxon>Telluria group</taxon>
        <taxon>Telluria</taxon>
    </lineage>
</organism>
<dbReference type="Proteomes" id="UP000716322">
    <property type="component" value="Unassembled WGS sequence"/>
</dbReference>
<evidence type="ECO:0000313" key="2">
    <source>
        <dbReference type="Proteomes" id="UP000716322"/>
    </source>
</evidence>
<reference evidence="1 2" key="1">
    <citation type="submission" date="2020-03" db="EMBL/GenBank/DDBJ databases">
        <title>Genome sequence of strain Massilia sp. TW-1.</title>
        <authorList>
            <person name="Chaudhary D.K."/>
        </authorList>
    </citation>
    <scope>NUCLEOTIDE SEQUENCE [LARGE SCALE GENOMIC DNA]</scope>
    <source>
        <strain evidence="1 2">TW-1</strain>
    </source>
</reference>